<comment type="caution">
    <text evidence="9">The sequence shown here is derived from an EMBL/GenBank/DDBJ whole genome shotgun (WGS) entry which is preliminary data.</text>
</comment>
<evidence type="ECO:0000256" key="1">
    <source>
        <dbReference type="ARBA" id="ARBA00004651"/>
    </source>
</evidence>
<feature type="transmembrane region" description="Helical" evidence="8">
    <location>
        <begin position="15"/>
        <end position="48"/>
    </location>
</feature>
<dbReference type="EMBL" id="JACHIP010000037">
    <property type="protein sequence ID" value="MBB5061347.1"/>
    <property type="molecule type" value="Genomic_DNA"/>
</dbReference>
<feature type="transmembrane region" description="Helical" evidence="8">
    <location>
        <begin position="219"/>
        <end position="238"/>
    </location>
</feature>
<evidence type="ECO:0000256" key="8">
    <source>
        <dbReference type="SAM" id="Phobius"/>
    </source>
</evidence>
<dbReference type="GO" id="GO:0005886">
    <property type="term" value="C:plasma membrane"/>
    <property type="evidence" value="ECO:0007669"/>
    <property type="project" value="UniProtKB-SubCell"/>
</dbReference>
<dbReference type="Pfam" id="PF01594">
    <property type="entry name" value="AI-2E_transport"/>
    <property type="match status" value="1"/>
</dbReference>
<evidence type="ECO:0000256" key="7">
    <source>
        <dbReference type="ARBA" id="ARBA00023136"/>
    </source>
</evidence>
<feature type="transmembrane region" description="Helical" evidence="8">
    <location>
        <begin position="245"/>
        <end position="273"/>
    </location>
</feature>
<reference evidence="9 10" key="1">
    <citation type="submission" date="2020-08" db="EMBL/GenBank/DDBJ databases">
        <title>Genomic Encyclopedia of Type Strains, Phase IV (KMG-V): Genome sequencing to study the core and pangenomes of soil and plant-associated prokaryotes.</title>
        <authorList>
            <person name="Whitman W."/>
        </authorList>
    </citation>
    <scope>NUCLEOTIDE SEQUENCE [LARGE SCALE GENOMIC DNA]</scope>
    <source>
        <strain evidence="9 10">M8UP14</strain>
    </source>
</reference>
<keyword evidence="10" id="KW-1185">Reference proteome</keyword>
<keyword evidence="7 8" id="KW-0472">Membrane</keyword>
<keyword evidence="6 8" id="KW-1133">Transmembrane helix</keyword>
<dbReference type="InterPro" id="IPR002549">
    <property type="entry name" value="AI-2E-like"/>
</dbReference>
<evidence type="ECO:0000256" key="2">
    <source>
        <dbReference type="ARBA" id="ARBA00009773"/>
    </source>
</evidence>
<evidence type="ECO:0000313" key="9">
    <source>
        <dbReference type="EMBL" id="MBB5061347.1"/>
    </source>
</evidence>
<evidence type="ECO:0000313" key="10">
    <source>
        <dbReference type="Proteomes" id="UP000540989"/>
    </source>
</evidence>
<sequence>MPRVGLPESSASASVLVFAAVILLLIFAKVLLVPLAFALTLSFLLLPLVDFLEKRGCRRAFAVGIAAALATVTLFSGTYVVSRQVVNVASTLPGYRANIEKRLASLHSPSAASLANALAMLEDLSGDLDPNRVGAEGHAIPVTVVGQRSDKFQATMKLLGVIFEPIGQIGIVIVFAMYMLTNREEFRHRLLLLAGIGNLNLVTRALADATERISKYLLLQVEVNACYGLLFGTGLYFLHVPEATLWGVIAGTLRIVPFVGTLMGMVVPLVLSIAISDSWWPPILVIALFVVLEGTTGNFIEPLLFRSKTGISELALLSSAILWFTLWGWPGLVLSTPLTACFVVLGRYVPQLSFLHSLLGSNAALSPAAHLYERLLAMDQDEARNITEKFLKKHSLLELYDTVVLPVLGLAEEDRYKGALTNVQSKFVLLCLGDLIARLAEHPSEPIEEPRSERSVLIEAHAPARKQFAVICIATGEKMDELASVMLTQLVERAGHATAILPAAALSDEVLAGLANENDTVIFLSALPPFAFARTRALCLQVRSNLPGNRIAVALWNSGEDADEVTTRFGSAHPTVTITNLGHAIREVNRWQRETRH</sequence>
<proteinExistence type="inferred from homology"/>
<dbReference type="PANTHER" id="PTHR21716">
    <property type="entry name" value="TRANSMEMBRANE PROTEIN"/>
    <property type="match status" value="1"/>
</dbReference>
<dbReference type="GO" id="GO:0055085">
    <property type="term" value="P:transmembrane transport"/>
    <property type="evidence" value="ECO:0007669"/>
    <property type="project" value="TreeGrafter"/>
</dbReference>
<evidence type="ECO:0000256" key="6">
    <source>
        <dbReference type="ARBA" id="ARBA00022989"/>
    </source>
</evidence>
<feature type="transmembrane region" description="Helical" evidence="8">
    <location>
        <begin position="279"/>
        <end position="300"/>
    </location>
</feature>
<dbReference type="PANTHER" id="PTHR21716:SF53">
    <property type="entry name" value="PERMEASE PERM-RELATED"/>
    <property type="match status" value="1"/>
</dbReference>
<comment type="similarity">
    <text evidence="2">Belongs to the autoinducer-2 exporter (AI-2E) (TC 2.A.86) family.</text>
</comment>
<feature type="transmembrane region" description="Helical" evidence="8">
    <location>
        <begin position="321"/>
        <end position="345"/>
    </location>
</feature>
<evidence type="ECO:0000256" key="5">
    <source>
        <dbReference type="ARBA" id="ARBA00022692"/>
    </source>
</evidence>
<protein>
    <submittedName>
        <fullName evidence="9">Putative PurR-regulated permease PerM</fullName>
    </submittedName>
</protein>
<name>A0A7W7ZKB0_9BACT</name>
<evidence type="ECO:0000256" key="4">
    <source>
        <dbReference type="ARBA" id="ARBA00022475"/>
    </source>
</evidence>
<accession>A0A7W7ZKB0</accession>
<evidence type="ECO:0000256" key="3">
    <source>
        <dbReference type="ARBA" id="ARBA00022448"/>
    </source>
</evidence>
<feature type="transmembrane region" description="Helical" evidence="8">
    <location>
        <begin position="60"/>
        <end position="81"/>
    </location>
</feature>
<feature type="transmembrane region" description="Helical" evidence="8">
    <location>
        <begin position="158"/>
        <end position="178"/>
    </location>
</feature>
<gene>
    <name evidence="9" type="ORF">HDF16_006083</name>
</gene>
<comment type="subcellular location">
    <subcellularLocation>
        <location evidence="1">Cell membrane</location>
        <topology evidence="1">Multi-pass membrane protein</topology>
    </subcellularLocation>
</comment>
<keyword evidence="4" id="KW-1003">Cell membrane</keyword>
<organism evidence="9 10">
    <name type="scientific">Granulicella aggregans</name>
    <dbReference type="NCBI Taxonomy" id="474949"/>
    <lineage>
        <taxon>Bacteria</taxon>
        <taxon>Pseudomonadati</taxon>
        <taxon>Acidobacteriota</taxon>
        <taxon>Terriglobia</taxon>
        <taxon>Terriglobales</taxon>
        <taxon>Acidobacteriaceae</taxon>
        <taxon>Granulicella</taxon>
    </lineage>
</organism>
<keyword evidence="5 8" id="KW-0812">Transmembrane</keyword>
<dbReference type="RefSeq" id="WP_184224191.1">
    <property type="nucleotide sequence ID" value="NZ_JACHIP010000037.1"/>
</dbReference>
<dbReference type="Proteomes" id="UP000540989">
    <property type="component" value="Unassembled WGS sequence"/>
</dbReference>
<keyword evidence="3" id="KW-0813">Transport</keyword>
<dbReference type="AlphaFoldDB" id="A0A7W7ZKB0"/>